<gene>
    <name evidence="1" type="ORF">SLEP1_g40495</name>
</gene>
<proteinExistence type="predicted"/>
<organism evidence="1 2">
    <name type="scientific">Rubroshorea leprosula</name>
    <dbReference type="NCBI Taxonomy" id="152421"/>
    <lineage>
        <taxon>Eukaryota</taxon>
        <taxon>Viridiplantae</taxon>
        <taxon>Streptophyta</taxon>
        <taxon>Embryophyta</taxon>
        <taxon>Tracheophyta</taxon>
        <taxon>Spermatophyta</taxon>
        <taxon>Magnoliopsida</taxon>
        <taxon>eudicotyledons</taxon>
        <taxon>Gunneridae</taxon>
        <taxon>Pentapetalae</taxon>
        <taxon>rosids</taxon>
        <taxon>malvids</taxon>
        <taxon>Malvales</taxon>
        <taxon>Dipterocarpaceae</taxon>
        <taxon>Rubroshorea</taxon>
    </lineage>
</organism>
<dbReference type="Proteomes" id="UP001054252">
    <property type="component" value="Unassembled WGS sequence"/>
</dbReference>
<comment type="caution">
    <text evidence="1">The sequence shown here is derived from an EMBL/GenBank/DDBJ whole genome shotgun (WGS) entry which is preliminary data.</text>
</comment>
<dbReference type="AlphaFoldDB" id="A0AAV5L406"/>
<protein>
    <submittedName>
        <fullName evidence="1">Uncharacterized protein</fullName>
    </submittedName>
</protein>
<sequence>MLIDFCILDEIEWLFPQRQQNRSFVASFQEDNRSTNKLINLLQILCCRWSSKMLPQISTMLPRCYKYLIIRSSKGSTSHTTDSAQLLFILRFILVSSPLI</sequence>
<evidence type="ECO:0000313" key="1">
    <source>
        <dbReference type="EMBL" id="GKV31833.1"/>
    </source>
</evidence>
<dbReference type="EMBL" id="BPVZ01000093">
    <property type="protein sequence ID" value="GKV31833.1"/>
    <property type="molecule type" value="Genomic_DNA"/>
</dbReference>
<reference evidence="1 2" key="1">
    <citation type="journal article" date="2021" name="Commun. Biol.">
        <title>The genome of Shorea leprosula (Dipterocarpaceae) highlights the ecological relevance of drought in aseasonal tropical rainforests.</title>
        <authorList>
            <person name="Ng K.K.S."/>
            <person name="Kobayashi M.J."/>
            <person name="Fawcett J.A."/>
            <person name="Hatakeyama M."/>
            <person name="Paape T."/>
            <person name="Ng C.H."/>
            <person name="Ang C.C."/>
            <person name="Tnah L.H."/>
            <person name="Lee C.T."/>
            <person name="Nishiyama T."/>
            <person name="Sese J."/>
            <person name="O'Brien M.J."/>
            <person name="Copetti D."/>
            <person name="Mohd Noor M.I."/>
            <person name="Ong R.C."/>
            <person name="Putra M."/>
            <person name="Sireger I.Z."/>
            <person name="Indrioko S."/>
            <person name="Kosugi Y."/>
            <person name="Izuno A."/>
            <person name="Isagi Y."/>
            <person name="Lee S.L."/>
            <person name="Shimizu K.K."/>
        </authorList>
    </citation>
    <scope>NUCLEOTIDE SEQUENCE [LARGE SCALE GENOMIC DNA]</scope>
    <source>
        <strain evidence="1">214</strain>
    </source>
</reference>
<evidence type="ECO:0000313" key="2">
    <source>
        <dbReference type="Proteomes" id="UP001054252"/>
    </source>
</evidence>
<name>A0AAV5L406_9ROSI</name>
<accession>A0AAV5L406</accession>
<keyword evidence="2" id="KW-1185">Reference proteome</keyword>